<dbReference type="InParanoid" id="A0A0R0FFV6"/>
<evidence type="ECO:0000313" key="6">
    <source>
        <dbReference type="EMBL" id="KRH05056.1"/>
    </source>
</evidence>
<dbReference type="InterPro" id="IPR032675">
    <property type="entry name" value="LRR_dom_sf"/>
</dbReference>
<dbReference type="EnsemblPlants" id="KRH05056">
    <property type="protein sequence ID" value="KRH05056"/>
    <property type="gene ID" value="GLYMA_17G204600"/>
</dbReference>
<sequence>MVGSILIDLDSSQLYGTIEANCSLFHLKHLDVVDNNFNPSQIPSRIGELSQLRYLNLSEANCFGEIPQVSLLSNYVTISSSLQRLSLDHCELHGEFPSGIFQLQNLRYLNMGNRQNLTEPASTSFYGSLPESIGNLKSLNWLSISQCNFSGSMPSSFGNLTQLMVLDIEHNKFRGHLSSFLENLSKLRTLIVGWNEFITGTFSWICKLSGIYVLDIDLVNIDSQIPLCFANLTQLSRFSLFHSYLSGPIPSWIMNQTNLAYMDLPGCNLHGAIPNSLFKLENLEVFNVAYNLLEGELELHKFQSFKMHSMQPFLEFNYNNVNSLPSWIWGITNLQGLIVSNRSLVGKLSLLIFNLRSFVHLDLLFNNLVGMVLSCFGSSSQSLKVLVLKGNKFIGLIPQTYMITSDMRMMDLSNNYLQGQLPRESVNCRMLEFSGSLPSETIHNWKTMKASNESQLQYEGDLFYLLLGSLHWIIDQGYYSLTMFNKGIIMVYRDLQDLYYLIAIDLSSNKLCGETPHVMGELTGLVLLNLFNNMLSGSIPSSLGNPSNLEALDLSLNSLSGKIPQQLAELIFLSLLRISHQFSTFQGTSFEGNQGLCGNQLVKKSSDDDDQDSGFFGEFDWKVAVIGYGGELLAGVALGSTFSHEIFAWLKRVSSVVW</sequence>
<dbReference type="SUPFAM" id="SSF52058">
    <property type="entry name" value="L domain-like"/>
    <property type="match status" value="1"/>
</dbReference>
<organism evidence="6">
    <name type="scientific">Glycine max</name>
    <name type="common">Soybean</name>
    <name type="synonym">Glycine hispida</name>
    <dbReference type="NCBI Taxonomy" id="3847"/>
    <lineage>
        <taxon>Eukaryota</taxon>
        <taxon>Viridiplantae</taxon>
        <taxon>Streptophyta</taxon>
        <taxon>Embryophyta</taxon>
        <taxon>Tracheophyta</taxon>
        <taxon>Spermatophyta</taxon>
        <taxon>Magnoliopsida</taxon>
        <taxon>eudicotyledons</taxon>
        <taxon>Gunneridae</taxon>
        <taxon>Pentapetalae</taxon>
        <taxon>rosids</taxon>
        <taxon>fabids</taxon>
        <taxon>Fabales</taxon>
        <taxon>Fabaceae</taxon>
        <taxon>Papilionoideae</taxon>
        <taxon>50 kb inversion clade</taxon>
        <taxon>NPAAA clade</taxon>
        <taxon>indigoferoid/millettioid clade</taxon>
        <taxon>Phaseoleae</taxon>
        <taxon>Glycine</taxon>
        <taxon>Glycine subgen. Soja</taxon>
    </lineage>
</organism>
<dbReference type="GO" id="GO:0016020">
    <property type="term" value="C:membrane"/>
    <property type="evidence" value="ECO:0007669"/>
    <property type="project" value="UniProtKB-SubCell"/>
</dbReference>
<name>A0A0R0FFV6_SOYBN</name>
<dbReference type="EMBL" id="CM000850">
    <property type="protein sequence ID" value="KRH05056.1"/>
    <property type="molecule type" value="Genomic_DNA"/>
</dbReference>
<dbReference type="Pfam" id="PF00560">
    <property type="entry name" value="LRR_1"/>
    <property type="match status" value="2"/>
</dbReference>
<dbReference type="PANTHER" id="PTHR48056">
    <property type="entry name" value="LRR RECEPTOR-LIKE SERINE/THREONINE-PROTEIN KINASE-RELATED"/>
    <property type="match status" value="1"/>
</dbReference>
<dbReference type="Gramene" id="KRH05056">
    <property type="protein sequence ID" value="KRH05056"/>
    <property type="gene ID" value="GLYMA_17G204600"/>
</dbReference>
<reference evidence="6 7" key="1">
    <citation type="journal article" date="2010" name="Nature">
        <title>Genome sequence of the palaeopolyploid soybean.</title>
        <authorList>
            <person name="Schmutz J."/>
            <person name="Cannon S.B."/>
            <person name="Schlueter J."/>
            <person name="Ma J."/>
            <person name="Mitros T."/>
            <person name="Nelson W."/>
            <person name="Hyten D.L."/>
            <person name="Song Q."/>
            <person name="Thelen J.J."/>
            <person name="Cheng J."/>
            <person name="Xu D."/>
            <person name="Hellsten U."/>
            <person name="May G.D."/>
            <person name="Yu Y."/>
            <person name="Sakurai T."/>
            <person name="Umezawa T."/>
            <person name="Bhattacharyya M.K."/>
            <person name="Sandhu D."/>
            <person name="Valliyodan B."/>
            <person name="Lindquist E."/>
            <person name="Peto M."/>
            <person name="Grant D."/>
            <person name="Shu S."/>
            <person name="Goodstein D."/>
            <person name="Barry K."/>
            <person name="Futrell-Griggs M."/>
            <person name="Abernathy B."/>
            <person name="Du J."/>
            <person name="Tian Z."/>
            <person name="Zhu L."/>
            <person name="Gill N."/>
            <person name="Joshi T."/>
            <person name="Libault M."/>
            <person name="Sethuraman A."/>
            <person name="Zhang X.-C."/>
            <person name="Shinozaki K."/>
            <person name="Nguyen H.T."/>
            <person name="Wing R.A."/>
            <person name="Cregan P."/>
            <person name="Specht J."/>
            <person name="Grimwood J."/>
            <person name="Rokhsar D."/>
            <person name="Stacey G."/>
            <person name="Shoemaker R.C."/>
            <person name="Jackson S.A."/>
        </authorList>
    </citation>
    <scope>NUCLEOTIDE SEQUENCE</scope>
    <source>
        <strain evidence="7">cv. Williams 82</strain>
        <tissue evidence="6">Callus</tissue>
    </source>
</reference>
<dbReference type="Pfam" id="PF23598">
    <property type="entry name" value="LRR_14"/>
    <property type="match status" value="1"/>
</dbReference>
<dbReference type="OMA" id="SHEIFAW"/>
<dbReference type="Proteomes" id="UP000008827">
    <property type="component" value="Chromosome 17"/>
</dbReference>
<evidence type="ECO:0000313" key="8">
    <source>
        <dbReference type="Proteomes" id="UP000008827"/>
    </source>
</evidence>
<dbReference type="Gene3D" id="3.80.10.10">
    <property type="entry name" value="Ribonuclease Inhibitor"/>
    <property type="match status" value="2"/>
</dbReference>
<comment type="subcellular location">
    <subcellularLocation>
        <location evidence="1">Membrane</location>
        <topology evidence="1">Single-pass membrane protein</topology>
    </subcellularLocation>
</comment>
<accession>A0A0R0FFV6</accession>
<feature type="domain" description="Disease resistance R13L4/SHOC-2-like LRR" evidence="5">
    <location>
        <begin position="85"/>
        <end position="190"/>
    </location>
</feature>
<dbReference type="FunFam" id="3.80.10.10:FF:000383">
    <property type="entry name" value="Leucine-rich repeat receptor protein kinase EMS1"/>
    <property type="match status" value="1"/>
</dbReference>
<reference evidence="6" key="3">
    <citation type="submission" date="2018-07" db="EMBL/GenBank/DDBJ databases">
        <title>WGS assembly of Glycine max.</title>
        <authorList>
            <person name="Schmutz J."/>
            <person name="Cannon S."/>
            <person name="Schlueter J."/>
            <person name="Ma J."/>
            <person name="Mitros T."/>
            <person name="Nelson W."/>
            <person name="Hyten D."/>
            <person name="Song Q."/>
            <person name="Thelen J."/>
            <person name="Cheng J."/>
            <person name="Xu D."/>
            <person name="Hellsten U."/>
            <person name="May G."/>
            <person name="Yu Y."/>
            <person name="Sakurai T."/>
            <person name="Umezawa T."/>
            <person name="Bhattacharyya M."/>
            <person name="Sandhu D."/>
            <person name="Valliyodan B."/>
            <person name="Lindquist E."/>
            <person name="Peto M."/>
            <person name="Grant D."/>
            <person name="Shu S."/>
            <person name="Goodstein D."/>
            <person name="Barry K."/>
            <person name="Futrell-Griggs M."/>
            <person name="Abernathy B."/>
            <person name="Du J."/>
            <person name="Tian Z."/>
            <person name="Zhu L."/>
            <person name="Gill N."/>
            <person name="Joshi T."/>
            <person name="Libault M."/>
            <person name="Sethuraman A."/>
            <person name="Zhang X."/>
            <person name="Shinozaki K."/>
            <person name="Nguyen H."/>
            <person name="Wing R."/>
            <person name="Cregan P."/>
            <person name="Specht J."/>
            <person name="Grimwood J."/>
            <person name="Rokhsar D."/>
            <person name="Stacey G."/>
            <person name="Shoemaker R."/>
            <person name="Jackson S."/>
        </authorList>
    </citation>
    <scope>NUCLEOTIDE SEQUENCE</scope>
    <source>
        <tissue evidence="6">Callus</tissue>
    </source>
</reference>
<dbReference type="InterPro" id="IPR050647">
    <property type="entry name" value="Plant_LRR-RLKs"/>
</dbReference>
<evidence type="ECO:0000313" key="7">
    <source>
        <dbReference type="EnsemblPlants" id="KRH05056"/>
    </source>
</evidence>
<dbReference type="InterPro" id="IPR001611">
    <property type="entry name" value="Leu-rich_rpt"/>
</dbReference>
<keyword evidence="3" id="KW-0677">Repeat</keyword>
<dbReference type="InterPro" id="IPR055414">
    <property type="entry name" value="LRR_R13L4/SHOC2-like"/>
</dbReference>
<dbReference type="SUPFAM" id="SSF52047">
    <property type="entry name" value="RNI-like"/>
    <property type="match status" value="1"/>
</dbReference>
<evidence type="ECO:0000256" key="3">
    <source>
        <dbReference type="ARBA" id="ARBA00022737"/>
    </source>
</evidence>
<keyword evidence="8" id="KW-1185">Reference proteome</keyword>
<evidence type="ECO:0000256" key="4">
    <source>
        <dbReference type="ARBA" id="ARBA00023180"/>
    </source>
</evidence>
<reference evidence="7" key="2">
    <citation type="submission" date="2018-02" db="UniProtKB">
        <authorList>
            <consortium name="EnsemblPlants"/>
        </authorList>
    </citation>
    <scope>IDENTIFICATION</scope>
    <source>
        <strain evidence="7">Williams 82</strain>
    </source>
</reference>
<evidence type="ECO:0000256" key="2">
    <source>
        <dbReference type="ARBA" id="ARBA00022614"/>
    </source>
</evidence>
<dbReference type="SMR" id="A0A0R0FFV6"/>
<dbReference type="STRING" id="3847.A0A0R0FFV6"/>
<evidence type="ECO:0000259" key="5">
    <source>
        <dbReference type="Pfam" id="PF23598"/>
    </source>
</evidence>
<keyword evidence="2" id="KW-0433">Leucine-rich repeat</keyword>
<protein>
    <recommendedName>
        <fullName evidence="5">Disease resistance R13L4/SHOC-2-like LRR domain-containing protein</fullName>
    </recommendedName>
</protein>
<evidence type="ECO:0000256" key="1">
    <source>
        <dbReference type="ARBA" id="ARBA00004167"/>
    </source>
</evidence>
<gene>
    <name evidence="6" type="ORF">GLYMA_17G204600</name>
</gene>
<keyword evidence="4" id="KW-0325">Glycoprotein</keyword>
<dbReference type="AlphaFoldDB" id="A0A0R0FFV6"/>
<dbReference type="PaxDb" id="3847-GLYMA17G30653.1"/>
<dbReference type="PANTHER" id="PTHR48056:SF57">
    <property type="entry name" value="LEUCINE-RICH REPEAT-CONTAINING N-TERMINAL PLANT-TYPE DOMAIN-CONTAINING PROTEIN"/>
    <property type="match status" value="1"/>
</dbReference>
<proteinExistence type="predicted"/>